<proteinExistence type="predicted"/>
<name>A0A8R7Q7W4_TRIUA</name>
<reference evidence="1" key="3">
    <citation type="submission" date="2022-06" db="UniProtKB">
        <authorList>
            <consortium name="EnsemblPlants"/>
        </authorList>
    </citation>
    <scope>IDENTIFICATION</scope>
</reference>
<accession>A0A8R7Q7W4</accession>
<keyword evidence="2" id="KW-1185">Reference proteome</keyword>
<evidence type="ECO:0000313" key="2">
    <source>
        <dbReference type="Proteomes" id="UP000015106"/>
    </source>
</evidence>
<dbReference type="Proteomes" id="UP000015106">
    <property type="component" value="Chromosome 4"/>
</dbReference>
<sequence length="129" mass="14599">MASYRCWTSLRWSSPAEPHAAADSVHVITALKLILAADESSPAPRCPTKLLMCHMRHHRLPPPTSPAPKEAFFRRTSLLRLQAPSLWPQVPQVSLTYDFSLTEARSARMCQHPMDHDDLSDPVGFDRKR</sequence>
<reference evidence="1" key="2">
    <citation type="submission" date="2018-03" db="EMBL/GenBank/DDBJ databases">
        <title>The Triticum urartu genome reveals the dynamic nature of wheat genome evolution.</title>
        <authorList>
            <person name="Ling H."/>
            <person name="Ma B."/>
            <person name="Shi X."/>
            <person name="Liu H."/>
            <person name="Dong L."/>
            <person name="Sun H."/>
            <person name="Cao Y."/>
            <person name="Gao Q."/>
            <person name="Zheng S."/>
            <person name="Li Y."/>
            <person name="Yu Y."/>
            <person name="Du H."/>
            <person name="Qi M."/>
            <person name="Li Y."/>
            <person name="Yu H."/>
            <person name="Cui Y."/>
            <person name="Wang N."/>
            <person name="Chen C."/>
            <person name="Wu H."/>
            <person name="Zhao Y."/>
            <person name="Zhang J."/>
            <person name="Li Y."/>
            <person name="Zhou W."/>
            <person name="Zhang B."/>
            <person name="Hu W."/>
            <person name="Eijk M."/>
            <person name="Tang J."/>
            <person name="Witsenboer H."/>
            <person name="Zhao S."/>
            <person name="Li Z."/>
            <person name="Zhang A."/>
            <person name="Wang D."/>
            <person name="Liang C."/>
        </authorList>
    </citation>
    <scope>NUCLEOTIDE SEQUENCE [LARGE SCALE GENOMIC DNA]</scope>
    <source>
        <strain evidence="1">cv. G1812</strain>
    </source>
</reference>
<protein>
    <submittedName>
        <fullName evidence="1">Uncharacterized protein</fullName>
    </submittedName>
</protein>
<dbReference type="AlphaFoldDB" id="A0A8R7Q7W4"/>
<dbReference type="EnsemblPlants" id="TuG1812G0400002692.01.T02">
    <property type="protein sequence ID" value="TuG1812G0400002692.01.T02"/>
    <property type="gene ID" value="TuG1812G0400002692.01"/>
</dbReference>
<dbReference type="Gramene" id="TuG1812G0400002692.01.T02">
    <property type="protein sequence ID" value="TuG1812G0400002692.01.T02"/>
    <property type="gene ID" value="TuG1812G0400002692.01"/>
</dbReference>
<organism evidence="1 2">
    <name type="scientific">Triticum urartu</name>
    <name type="common">Red wild einkorn</name>
    <name type="synonym">Crithodium urartu</name>
    <dbReference type="NCBI Taxonomy" id="4572"/>
    <lineage>
        <taxon>Eukaryota</taxon>
        <taxon>Viridiplantae</taxon>
        <taxon>Streptophyta</taxon>
        <taxon>Embryophyta</taxon>
        <taxon>Tracheophyta</taxon>
        <taxon>Spermatophyta</taxon>
        <taxon>Magnoliopsida</taxon>
        <taxon>Liliopsida</taxon>
        <taxon>Poales</taxon>
        <taxon>Poaceae</taxon>
        <taxon>BOP clade</taxon>
        <taxon>Pooideae</taxon>
        <taxon>Triticodae</taxon>
        <taxon>Triticeae</taxon>
        <taxon>Triticinae</taxon>
        <taxon>Triticum</taxon>
    </lineage>
</organism>
<dbReference type="EnsemblPlants" id="TuG1812G0400002692.01.T01">
    <property type="protein sequence ID" value="TuG1812G0400002692.01.T01"/>
    <property type="gene ID" value="TuG1812G0400002692.01"/>
</dbReference>
<evidence type="ECO:0000313" key="1">
    <source>
        <dbReference type="EnsemblPlants" id="TuG1812G0400002692.01.T02"/>
    </source>
</evidence>
<dbReference type="Gramene" id="TuG1812G0400002692.01.T01">
    <property type="protein sequence ID" value="TuG1812G0400002692.01.T01"/>
    <property type="gene ID" value="TuG1812G0400002692.01"/>
</dbReference>
<reference evidence="2" key="1">
    <citation type="journal article" date="2013" name="Nature">
        <title>Draft genome of the wheat A-genome progenitor Triticum urartu.</title>
        <authorList>
            <person name="Ling H.Q."/>
            <person name="Zhao S."/>
            <person name="Liu D."/>
            <person name="Wang J."/>
            <person name="Sun H."/>
            <person name="Zhang C."/>
            <person name="Fan H."/>
            <person name="Li D."/>
            <person name="Dong L."/>
            <person name="Tao Y."/>
            <person name="Gao C."/>
            <person name="Wu H."/>
            <person name="Li Y."/>
            <person name="Cui Y."/>
            <person name="Guo X."/>
            <person name="Zheng S."/>
            <person name="Wang B."/>
            <person name="Yu K."/>
            <person name="Liang Q."/>
            <person name="Yang W."/>
            <person name="Lou X."/>
            <person name="Chen J."/>
            <person name="Feng M."/>
            <person name="Jian J."/>
            <person name="Zhang X."/>
            <person name="Luo G."/>
            <person name="Jiang Y."/>
            <person name="Liu J."/>
            <person name="Wang Z."/>
            <person name="Sha Y."/>
            <person name="Zhang B."/>
            <person name="Wu H."/>
            <person name="Tang D."/>
            <person name="Shen Q."/>
            <person name="Xue P."/>
            <person name="Zou S."/>
            <person name="Wang X."/>
            <person name="Liu X."/>
            <person name="Wang F."/>
            <person name="Yang Y."/>
            <person name="An X."/>
            <person name="Dong Z."/>
            <person name="Zhang K."/>
            <person name="Zhang X."/>
            <person name="Luo M.C."/>
            <person name="Dvorak J."/>
            <person name="Tong Y."/>
            <person name="Wang J."/>
            <person name="Yang H."/>
            <person name="Li Z."/>
            <person name="Wang D."/>
            <person name="Zhang A."/>
            <person name="Wang J."/>
        </authorList>
    </citation>
    <scope>NUCLEOTIDE SEQUENCE</scope>
    <source>
        <strain evidence="2">cv. G1812</strain>
    </source>
</reference>